<evidence type="ECO:0000256" key="3">
    <source>
        <dbReference type="ARBA" id="ARBA00023172"/>
    </source>
</evidence>
<dbReference type="Gene3D" id="1.10.150.130">
    <property type="match status" value="1"/>
</dbReference>
<gene>
    <name evidence="7" type="ORF">DN603_25840</name>
</gene>
<evidence type="ECO:0000256" key="1">
    <source>
        <dbReference type="ARBA" id="ARBA00022908"/>
    </source>
</evidence>
<dbReference type="InterPro" id="IPR002104">
    <property type="entry name" value="Integrase_catalytic"/>
</dbReference>
<dbReference type="PANTHER" id="PTHR30349">
    <property type="entry name" value="PHAGE INTEGRASE-RELATED"/>
    <property type="match status" value="1"/>
</dbReference>
<dbReference type="InterPro" id="IPR044068">
    <property type="entry name" value="CB"/>
</dbReference>
<dbReference type="InterPro" id="IPR022000">
    <property type="entry name" value="Min27-like_integrase_DNA_bind"/>
</dbReference>
<dbReference type="InterPro" id="IPR050090">
    <property type="entry name" value="Tyrosine_recombinase_XerCD"/>
</dbReference>
<dbReference type="GO" id="GO:0003677">
    <property type="term" value="F:DNA binding"/>
    <property type="evidence" value="ECO:0007669"/>
    <property type="project" value="UniProtKB-UniRule"/>
</dbReference>
<dbReference type="PROSITE" id="PS51900">
    <property type="entry name" value="CB"/>
    <property type="match status" value="1"/>
</dbReference>
<dbReference type="InterPro" id="IPR010998">
    <property type="entry name" value="Integrase_recombinase_N"/>
</dbReference>
<proteinExistence type="predicted"/>
<dbReference type="Gene3D" id="1.10.443.10">
    <property type="entry name" value="Intergrase catalytic core"/>
    <property type="match status" value="1"/>
</dbReference>
<name>A0A443VFT3_RAOPL</name>
<dbReference type="EMBL" id="QKOX01000038">
    <property type="protein sequence ID" value="RWT16817.1"/>
    <property type="molecule type" value="Genomic_DNA"/>
</dbReference>
<dbReference type="GO" id="GO:0006310">
    <property type="term" value="P:DNA recombination"/>
    <property type="evidence" value="ECO:0007669"/>
    <property type="project" value="UniProtKB-KW"/>
</dbReference>
<evidence type="ECO:0000259" key="5">
    <source>
        <dbReference type="PROSITE" id="PS51898"/>
    </source>
</evidence>
<sequence length="429" mass="48470">MAKSSYPTGVENHGGSLRIWFIYQGVRVRENLGVPDTPKNRKTAGELRSSVCFAIKMGTFNYASQFPESLNLKKFGVEKKEITVKEIAEKWLELKRIEMSSNGFVGYESIVKNMVPRIGGDRFISSVNREDLLLIRKELLTGWKVPKKGHKPSKGRTVPTVNNYMTTISGMFSFAVASGYTAENPFNGISALTRSRPDPDPLSSDEFLRLLDSCKHTQIRNIWALAVYTGIRHGELVSLAWEDIDLKAGTMMIRRNFTPTNEFTMPKTKAGTNRVVFLIEPAIEALRSQAEMTRFGKQHEVEVNLREYGRKEKHECTFVFDPRLTGRNYLAGDHYAVGSIKKIWDAHIKRAGLRHRNAYQTRHTYACWSLSAGANPNFIATQMGHADAQMVYKVYGKWMAEKNTEQVALLNQKLADFAPSLPHDIALNG</sequence>
<dbReference type="Pfam" id="PF00589">
    <property type="entry name" value="Phage_integrase"/>
    <property type="match status" value="1"/>
</dbReference>
<organism evidence="7 8">
    <name type="scientific">Raoultella planticola</name>
    <name type="common">Klebsiella planticola</name>
    <dbReference type="NCBI Taxonomy" id="575"/>
    <lineage>
        <taxon>Bacteria</taxon>
        <taxon>Pseudomonadati</taxon>
        <taxon>Pseudomonadota</taxon>
        <taxon>Gammaproteobacteria</taxon>
        <taxon>Enterobacterales</taxon>
        <taxon>Enterobacteriaceae</taxon>
        <taxon>Klebsiella/Raoultella group</taxon>
        <taxon>Raoultella</taxon>
    </lineage>
</organism>
<keyword evidence="3" id="KW-0233">DNA recombination</keyword>
<keyword evidence="2 4" id="KW-0238">DNA-binding</keyword>
<dbReference type="PANTHER" id="PTHR30349:SF36">
    <property type="entry name" value="PROPHAGE INTEGRASE INTR-RELATED"/>
    <property type="match status" value="1"/>
</dbReference>
<accession>A0A443VFT3</accession>
<comment type="caution">
    <text evidence="7">The sequence shown here is derived from an EMBL/GenBank/DDBJ whole genome shotgun (WGS) entry which is preliminary data.</text>
</comment>
<evidence type="ECO:0000313" key="8">
    <source>
        <dbReference type="Proteomes" id="UP000288843"/>
    </source>
</evidence>
<keyword evidence="1" id="KW-0229">DNA integration</keyword>
<dbReference type="InterPro" id="IPR013762">
    <property type="entry name" value="Integrase-like_cat_sf"/>
</dbReference>
<dbReference type="RefSeq" id="WP_086816945.1">
    <property type="nucleotide sequence ID" value="NZ_CP172734.1"/>
</dbReference>
<evidence type="ECO:0000313" key="7">
    <source>
        <dbReference type="EMBL" id="RWT16817.1"/>
    </source>
</evidence>
<dbReference type="SUPFAM" id="SSF56349">
    <property type="entry name" value="DNA breaking-rejoining enzymes"/>
    <property type="match status" value="1"/>
</dbReference>
<dbReference type="PROSITE" id="PS51898">
    <property type="entry name" value="TYR_RECOMBINASE"/>
    <property type="match status" value="1"/>
</dbReference>
<evidence type="ECO:0000256" key="2">
    <source>
        <dbReference type="ARBA" id="ARBA00023125"/>
    </source>
</evidence>
<dbReference type="CDD" id="cd01189">
    <property type="entry name" value="INT_ICEBs1_C_like"/>
    <property type="match status" value="1"/>
</dbReference>
<evidence type="ECO:0000256" key="4">
    <source>
        <dbReference type="PROSITE-ProRule" id="PRU01248"/>
    </source>
</evidence>
<reference evidence="7 8" key="1">
    <citation type="submission" date="2018-06" db="EMBL/GenBank/DDBJ databases">
        <title>Carbapenemase-producing Enterobacteriaceae present in wastewater treatment plant effluent and nearby surface waters in the US.</title>
        <authorList>
            <person name="Mathys D.A."/>
            <person name="Mollenkopf D.F."/>
            <person name="Feicht S.M."/>
            <person name="Adams R.J."/>
            <person name="Albers A.L."/>
            <person name="Stuever D.M."/>
            <person name="Daniels J.B."/>
            <person name="Wittum T.E."/>
        </authorList>
    </citation>
    <scope>NUCLEOTIDE SEQUENCE [LARGE SCALE GENOMIC DNA]</scope>
    <source>
        <strain evidence="7 8">GEO_47_Down_B</strain>
    </source>
</reference>
<dbReference type="AlphaFoldDB" id="A0A443VFT3"/>
<feature type="domain" description="Core-binding (CB)" evidence="6">
    <location>
        <begin position="82"/>
        <end position="176"/>
    </location>
</feature>
<dbReference type="InterPro" id="IPR011010">
    <property type="entry name" value="DNA_brk_join_enz"/>
</dbReference>
<protein>
    <submittedName>
        <fullName evidence="7">DUF3596 domain-containing protein</fullName>
    </submittedName>
</protein>
<dbReference type="Pfam" id="PF12167">
    <property type="entry name" value="Arm-DNA-bind_2"/>
    <property type="match status" value="1"/>
</dbReference>
<evidence type="ECO:0000259" key="6">
    <source>
        <dbReference type="PROSITE" id="PS51900"/>
    </source>
</evidence>
<dbReference type="GO" id="GO:0015074">
    <property type="term" value="P:DNA integration"/>
    <property type="evidence" value="ECO:0007669"/>
    <property type="project" value="UniProtKB-KW"/>
</dbReference>
<feature type="domain" description="Tyr recombinase" evidence="5">
    <location>
        <begin position="197"/>
        <end position="408"/>
    </location>
</feature>
<dbReference type="Proteomes" id="UP000288843">
    <property type="component" value="Unassembled WGS sequence"/>
</dbReference>